<protein>
    <submittedName>
        <fullName evidence="1">Uncharacterized protein</fullName>
    </submittedName>
</protein>
<dbReference type="InParanoid" id="A0A1W0W4Z3"/>
<organism evidence="1 2">
    <name type="scientific">Sorghum bicolor</name>
    <name type="common">Sorghum</name>
    <name type="synonym">Sorghum vulgare</name>
    <dbReference type="NCBI Taxonomy" id="4558"/>
    <lineage>
        <taxon>Eukaryota</taxon>
        <taxon>Viridiplantae</taxon>
        <taxon>Streptophyta</taxon>
        <taxon>Embryophyta</taxon>
        <taxon>Tracheophyta</taxon>
        <taxon>Spermatophyta</taxon>
        <taxon>Magnoliopsida</taxon>
        <taxon>Liliopsida</taxon>
        <taxon>Poales</taxon>
        <taxon>Poaceae</taxon>
        <taxon>PACMAD clade</taxon>
        <taxon>Panicoideae</taxon>
        <taxon>Andropogonodae</taxon>
        <taxon>Andropogoneae</taxon>
        <taxon>Sorghinae</taxon>
        <taxon>Sorghum</taxon>
    </lineage>
</organism>
<dbReference type="Proteomes" id="UP000000768">
    <property type="component" value="Chromosome 2"/>
</dbReference>
<accession>A0A1W0W4Z3</accession>
<reference evidence="1 2" key="1">
    <citation type="journal article" date="2009" name="Nature">
        <title>The Sorghum bicolor genome and the diversification of grasses.</title>
        <authorList>
            <person name="Paterson A.H."/>
            <person name="Bowers J.E."/>
            <person name="Bruggmann R."/>
            <person name="Dubchak I."/>
            <person name="Grimwood J."/>
            <person name="Gundlach H."/>
            <person name="Haberer G."/>
            <person name="Hellsten U."/>
            <person name="Mitros T."/>
            <person name="Poliakov A."/>
            <person name="Schmutz J."/>
            <person name="Spannagl M."/>
            <person name="Tang H."/>
            <person name="Wang X."/>
            <person name="Wicker T."/>
            <person name="Bharti A.K."/>
            <person name="Chapman J."/>
            <person name="Feltus F.A."/>
            <person name="Gowik U."/>
            <person name="Grigoriev I.V."/>
            <person name="Lyons E."/>
            <person name="Maher C.A."/>
            <person name="Martis M."/>
            <person name="Narechania A."/>
            <person name="Otillar R.P."/>
            <person name="Penning B.W."/>
            <person name="Salamov A.A."/>
            <person name="Wang Y."/>
            <person name="Zhang L."/>
            <person name="Carpita N.C."/>
            <person name="Freeling M."/>
            <person name="Gingle A.R."/>
            <person name="Hash C.T."/>
            <person name="Keller B."/>
            <person name="Klein P."/>
            <person name="Kresovich S."/>
            <person name="McCann M.C."/>
            <person name="Ming R."/>
            <person name="Peterson D.G."/>
            <person name="Mehboob-ur-Rahman"/>
            <person name="Ware D."/>
            <person name="Westhoff P."/>
            <person name="Mayer K.F."/>
            <person name="Messing J."/>
            <person name="Rokhsar D.S."/>
        </authorList>
    </citation>
    <scope>NUCLEOTIDE SEQUENCE [LARGE SCALE GENOMIC DNA]</scope>
    <source>
        <strain evidence="2">cv. BTx623</strain>
    </source>
</reference>
<sequence>MYRQPLSTCQHTNRMRNKEPYHPLIIRVYDYLLCAYFICNSINTSCSAFFCSDYEKVVKHKEQSQASDFGCIYSFVYMELSRLDNFIRQTCPYKLHKKKQAHRAR</sequence>
<gene>
    <name evidence="1" type="ORF">SORBI_3002G183750</name>
</gene>
<evidence type="ECO:0000313" key="1">
    <source>
        <dbReference type="EMBL" id="OQU89413.1"/>
    </source>
</evidence>
<keyword evidence="2" id="KW-1185">Reference proteome</keyword>
<reference evidence="2" key="2">
    <citation type="journal article" date="2018" name="Plant J.">
        <title>The Sorghum bicolor reference genome: improved assembly, gene annotations, a transcriptome atlas, and signatures of genome organization.</title>
        <authorList>
            <person name="McCormick R.F."/>
            <person name="Truong S.K."/>
            <person name="Sreedasyam A."/>
            <person name="Jenkins J."/>
            <person name="Shu S."/>
            <person name="Sims D."/>
            <person name="Kennedy M."/>
            <person name="Amirebrahimi M."/>
            <person name="Weers B.D."/>
            <person name="McKinley B."/>
            <person name="Mattison A."/>
            <person name="Morishige D.T."/>
            <person name="Grimwood J."/>
            <person name="Schmutz J."/>
            <person name="Mullet J.E."/>
        </authorList>
    </citation>
    <scope>NUCLEOTIDE SEQUENCE [LARGE SCALE GENOMIC DNA]</scope>
    <source>
        <strain evidence="2">cv. BTx623</strain>
    </source>
</reference>
<name>A0A1W0W4Z3_SORBI</name>
<dbReference type="AlphaFoldDB" id="A0A1W0W4Z3"/>
<evidence type="ECO:0000313" key="2">
    <source>
        <dbReference type="Proteomes" id="UP000000768"/>
    </source>
</evidence>
<proteinExistence type="predicted"/>
<dbReference type="EMBL" id="CM000761">
    <property type="protein sequence ID" value="OQU89413.1"/>
    <property type="molecule type" value="Genomic_DNA"/>
</dbReference>
<dbReference type="Gramene" id="OQU89413">
    <property type="protein sequence ID" value="OQU89413"/>
    <property type="gene ID" value="SORBI_3002G183750"/>
</dbReference>